<feature type="compositionally biased region" description="Low complexity" evidence="1">
    <location>
        <begin position="74"/>
        <end position="85"/>
    </location>
</feature>
<dbReference type="OrthoDB" id="4828117at2759"/>
<sequence length="133" mass="14533">MPINWQDPETKDRILASIIASFDNQINCKEVARIFGGEATYNAIENFLRKPKKLANQLKAEAAGKEGPVPSPARPRTSTTPKSSPLKGGVKSGRVTKKKMKTESPIKKETFEEDSTINSSGDHDGNLDDSDFA</sequence>
<accession>A0A9P4N3S3</accession>
<organism evidence="2 3">
    <name type="scientific">Lojkania enalia</name>
    <dbReference type="NCBI Taxonomy" id="147567"/>
    <lineage>
        <taxon>Eukaryota</taxon>
        <taxon>Fungi</taxon>
        <taxon>Dikarya</taxon>
        <taxon>Ascomycota</taxon>
        <taxon>Pezizomycotina</taxon>
        <taxon>Dothideomycetes</taxon>
        <taxon>Pleosporomycetidae</taxon>
        <taxon>Pleosporales</taxon>
        <taxon>Pleosporales incertae sedis</taxon>
        <taxon>Lojkania</taxon>
    </lineage>
</organism>
<feature type="compositionally biased region" description="Basic and acidic residues" evidence="1">
    <location>
        <begin position="101"/>
        <end position="110"/>
    </location>
</feature>
<evidence type="ECO:0000313" key="2">
    <source>
        <dbReference type="EMBL" id="KAF2263878.1"/>
    </source>
</evidence>
<dbReference type="EMBL" id="ML986621">
    <property type="protein sequence ID" value="KAF2263878.1"/>
    <property type="molecule type" value="Genomic_DNA"/>
</dbReference>
<evidence type="ECO:0000313" key="3">
    <source>
        <dbReference type="Proteomes" id="UP000800093"/>
    </source>
</evidence>
<proteinExistence type="predicted"/>
<name>A0A9P4N3S3_9PLEO</name>
<dbReference type="Proteomes" id="UP000800093">
    <property type="component" value="Unassembled WGS sequence"/>
</dbReference>
<gene>
    <name evidence="2" type="ORF">CC78DRAFT_603129</name>
</gene>
<evidence type="ECO:0000256" key="1">
    <source>
        <dbReference type="SAM" id="MobiDB-lite"/>
    </source>
</evidence>
<comment type="caution">
    <text evidence="2">The sequence shown here is derived from an EMBL/GenBank/DDBJ whole genome shotgun (WGS) entry which is preliminary data.</text>
</comment>
<dbReference type="AlphaFoldDB" id="A0A9P4N3S3"/>
<protein>
    <submittedName>
        <fullName evidence="2">Uncharacterized protein</fullName>
    </submittedName>
</protein>
<keyword evidence="3" id="KW-1185">Reference proteome</keyword>
<reference evidence="3" key="1">
    <citation type="journal article" date="2020" name="Stud. Mycol.">
        <title>101 Dothideomycetes genomes: A test case for predicting lifestyles and emergence of pathogens.</title>
        <authorList>
            <person name="Haridas S."/>
            <person name="Albert R."/>
            <person name="Binder M."/>
            <person name="Bloem J."/>
            <person name="LaButti K."/>
            <person name="Salamov A."/>
            <person name="Andreopoulos B."/>
            <person name="Baker S."/>
            <person name="Barry K."/>
            <person name="Bills G."/>
            <person name="Bluhm B."/>
            <person name="Cannon C."/>
            <person name="Castanera R."/>
            <person name="Culley D."/>
            <person name="Daum C."/>
            <person name="Ezra D."/>
            <person name="Gonzalez J."/>
            <person name="Henrissat B."/>
            <person name="Kuo A."/>
            <person name="Liang C."/>
            <person name="Lipzen A."/>
            <person name="Lutzoni F."/>
            <person name="Magnuson J."/>
            <person name="Mondo S."/>
            <person name="Nolan M."/>
            <person name="Ohm R."/>
            <person name="Pangilinan J."/>
            <person name="Park H.-J."/>
            <person name="Ramirez L."/>
            <person name="Alfaro M."/>
            <person name="Sun H."/>
            <person name="Tritt A."/>
            <person name="Yoshinaga Y."/>
            <person name="Zwiers L.-H."/>
            <person name="Turgeon B."/>
            <person name="Goodwin S."/>
            <person name="Spatafora J."/>
            <person name="Crous P."/>
            <person name="Grigoriev I."/>
        </authorList>
    </citation>
    <scope>NUCLEOTIDE SEQUENCE [LARGE SCALE GENOMIC DNA]</scope>
    <source>
        <strain evidence="3">CBS 304.66</strain>
    </source>
</reference>
<feature type="region of interest" description="Disordered" evidence="1">
    <location>
        <begin position="59"/>
        <end position="133"/>
    </location>
</feature>